<gene>
    <name evidence="1" type="ORF">KME28_00040</name>
</gene>
<dbReference type="AlphaFoldDB" id="A0A9E3H4T0"/>
<dbReference type="EMBL" id="JAHHHW010000001">
    <property type="protein sequence ID" value="MBW4430190.1"/>
    <property type="molecule type" value="Genomic_DNA"/>
</dbReference>
<dbReference type="PANTHER" id="PTHR48050">
    <property type="entry name" value="STEROL 3-BETA-GLUCOSYLTRANSFERASE"/>
    <property type="match status" value="1"/>
</dbReference>
<proteinExistence type="predicted"/>
<protein>
    <submittedName>
        <fullName evidence="1">UDP-glucuronosyltransferase-like glycosyl transferase</fullName>
    </submittedName>
</protein>
<name>A0A9E3H4T0_9NOST</name>
<reference evidence="1" key="1">
    <citation type="submission" date="2021-05" db="EMBL/GenBank/DDBJ databases">
        <authorList>
            <person name="Pietrasiak N."/>
            <person name="Ward R."/>
            <person name="Stajich J.E."/>
            <person name="Kurbessoian T."/>
        </authorList>
    </citation>
    <scope>NUCLEOTIDE SEQUENCE</scope>
    <source>
        <strain evidence="1">HA4357-MV3</strain>
    </source>
</reference>
<evidence type="ECO:0000313" key="2">
    <source>
        <dbReference type="Proteomes" id="UP000813215"/>
    </source>
</evidence>
<organism evidence="1 2">
    <name type="scientific">Pelatocladus maniniholoensis HA4357-MV3</name>
    <dbReference type="NCBI Taxonomy" id="1117104"/>
    <lineage>
        <taxon>Bacteria</taxon>
        <taxon>Bacillati</taxon>
        <taxon>Cyanobacteriota</taxon>
        <taxon>Cyanophyceae</taxon>
        <taxon>Nostocales</taxon>
        <taxon>Nostocaceae</taxon>
        <taxon>Pelatocladus</taxon>
    </lineage>
</organism>
<dbReference type="Gene3D" id="3.40.50.2000">
    <property type="entry name" value="Glycogen Phosphorylase B"/>
    <property type="match status" value="2"/>
</dbReference>
<reference evidence="1" key="2">
    <citation type="journal article" date="2022" name="Microbiol. Resour. Announc.">
        <title>Metagenome Sequencing to Explore Phylogenomics of Terrestrial Cyanobacteria.</title>
        <authorList>
            <person name="Ward R.D."/>
            <person name="Stajich J.E."/>
            <person name="Johansen J.R."/>
            <person name="Huntemann M."/>
            <person name="Clum A."/>
            <person name="Foster B."/>
            <person name="Foster B."/>
            <person name="Roux S."/>
            <person name="Palaniappan K."/>
            <person name="Varghese N."/>
            <person name="Mukherjee S."/>
            <person name="Reddy T.B.K."/>
            <person name="Daum C."/>
            <person name="Copeland A."/>
            <person name="Chen I.A."/>
            <person name="Ivanova N.N."/>
            <person name="Kyrpides N.C."/>
            <person name="Shapiro N."/>
            <person name="Eloe-Fadrosh E.A."/>
            <person name="Pietrasiak N."/>
        </authorList>
    </citation>
    <scope>NUCLEOTIDE SEQUENCE</scope>
    <source>
        <strain evidence="1">HA4357-MV3</strain>
    </source>
</reference>
<accession>A0A9E3H4T0</accession>
<evidence type="ECO:0000313" key="1">
    <source>
        <dbReference type="EMBL" id="MBW4430190.1"/>
    </source>
</evidence>
<dbReference type="InterPro" id="IPR050426">
    <property type="entry name" value="Glycosyltransferase_28"/>
</dbReference>
<sequence length="360" mass="40926">MTKIVFCIWRLQGEFYGTLKLAKTLKSLGHEVLYLGIPDSEENAQNHGFTFLPILERWFPKGFMRKVDDNHLKTSGLKLILEQIKYIKYFKSMINSFLTGENREVHTLLKQTHPDLLLISTSSPLFSTLLALIAYECQITSIYLTDMFTALPPLNSNRQIKFSPQFWIQQFKLAFSWLIGIDINIKNIIKKIAIKSKVPLELLDFQQVIPLKLPHLFLCPGELDFPETVRPGCYYAEASIDLERQQPDFNWSKIKQNKALIYCALGTTVGAVETLTVAKAKQFMQSVIDAISKKPKYQLVVSVSDYLCVQDFTFIPDDVIIVNKAPQLALLERACLAIIAGGIHTIKECIFSGTPMIVFP</sequence>
<dbReference type="PANTHER" id="PTHR48050:SF13">
    <property type="entry name" value="STEROL 3-BETA-GLUCOSYLTRANSFERASE UGT80A2"/>
    <property type="match status" value="1"/>
</dbReference>
<comment type="caution">
    <text evidence="1">The sequence shown here is derived from an EMBL/GenBank/DDBJ whole genome shotgun (WGS) entry which is preliminary data.</text>
</comment>
<dbReference type="Proteomes" id="UP000813215">
    <property type="component" value="Unassembled WGS sequence"/>
</dbReference>
<dbReference type="SUPFAM" id="SSF53756">
    <property type="entry name" value="UDP-Glycosyltransferase/glycogen phosphorylase"/>
    <property type="match status" value="1"/>
</dbReference>